<organism evidence="2 3">
    <name type="scientific">Geodia barretti</name>
    <name type="common">Barrett's horny sponge</name>
    <dbReference type="NCBI Taxonomy" id="519541"/>
    <lineage>
        <taxon>Eukaryota</taxon>
        <taxon>Metazoa</taxon>
        <taxon>Porifera</taxon>
        <taxon>Demospongiae</taxon>
        <taxon>Heteroscleromorpha</taxon>
        <taxon>Tetractinellida</taxon>
        <taxon>Astrophorina</taxon>
        <taxon>Geodiidae</taxon>
        <taxon>Geodia</taxon>
    </lineage>
</organism>
<dbReference type="HAMAP" id="MF_01074">
    <property type="entry name" value="LarC"/>
    <property type="match status" value="1"/>
</dbReference>
<reference evidence="2" key="1">
    <citation type="submission" date="2023-03" db="EMBL/GenBank/DDBJ databases">
        <authorList>
            <person name="Steffen K."/>
            <person name="Cardenas P."/>
        </authorList>
    </citation>
    <scope>NUCLEOTIDE SEQUENCE</scope>
</reference>
<proteinExistence type="inferred from homology"/>
<gene>
    <name evidence="2" type="ORF">GBAR_LOCUS2591</name>
</gene>
<dbReference type="PANTHER" id="PTHR36566">
    <property type="entry name" value="NICKEL INSERTION PROTEIN-RELATED"/>
    <property type="match status" value="1"/>
</dbReference>
<comment type="caution">
    <text evidence="2">The sequence shown here is derived from an EMBL/GenBank/DDBJ whole genome shotgun (WGS) entry which is preliminary data.</text>
</comment>
<accession>A0AA35R0D6</accession>
<dbReference type="Gene3D" id="3.30.70.1380">
    <property type="entry name" value="Transcriptional regulatory protein pf0864 domain like"/>
    <property type="match status" value="1"/>
</dbReference>
<dbReference type="Proteomes" id="UP001174909">
    <property type="component" value="Unassembled WGS sequence"/>
</dbReference>
<dbReference type="Pfam" id="PF01969">
    <property type="entry name" value="Ni_insertion"/>
    <property type="match status" value="1"/>
</dbReference>
<dbReference type="InterPro" id="IPR002822">
    <property type="entry name" value="Ni_insertion"/>
</dbReference>
<evidence type="ECO:0000256" key="1">
    <source>
        <dbReference type="ARBA" id="ARBA00022596"/>
    </source>
</evidence>
<keyword evidence="1" id="KW-0533">Nickel</keyword>
<dbReference type="Gene3D" id="3.10.20.300">
    <property type="entry name" value="mk0293 like domain"/>
    <property type="match status" value="1"/>
</dbReference>
<dbReference type="NCBIfam" id="TIGR00299">
    <property type="entry name" value="nickel pincer cofactor biosynthesis protein LarC"/>
    <property type="match status" value="1"/>
</dbReference>
<dbReference type="PANTHER" id="PTHR36566:SF1">
    <property type="entry name" value="PYRIDINIUM-3,5-BISTHIOCARBOXYLIC ACID MONONUCLEOTIDE NICKEL INSERTION PROTEIN"/>
    <property type="match status" value="1"/>
</dbReference>
<dbReference type="AlphaFoldDB" id="A0AA35R0D6"/>
<evidence type="ECO:0000313" key="2">
    <source>
        <dbReference type="EMBL" id="CAI7999003.1"/>
    </source>
</evidence>
<protein>
    <submittedName>
        <fullName evidence="2">Nickel insertion protein</fullName>
    </submittedName>
</protein>
<dbReference type="EMBL" id="CASHTH010000354">
    <property type="protein sequence ID" value="CAI7999003.1"/>
    <property type="molecule type" value="Genomic_DNA"/>
</dbReference>
<sequence>MILGALLDAGLSLDDLRGALVSLDVDGYSLKAQRAQRGGLDGTHLVVELEERGRRTHTIQNFVDIVEASGLSNEVVRQSREVFLRIGEAEARVHGTATGETHLHELGTLDTLVDVVGSVAGLEMLGVERVYCSAFPSGSGVVRSEHGLLPVPAPATAVLFQMANAPVAAPPNNAHNTGEMVTPTGAAVLTTLAIFEHPQLSVARIGYGLGTRDSQQYPNALALWLGSEQPSGYSTGVKLIETNIDDMSGELLGYVQERLFEIGARDVWFTPIQMKKNRPATMLSIIVSADKEAEAVELVMRETSTLGVRVRPLERIEAEREVVRIETSVGSAAVKLKRLNGRVVSVSPEYEDARLRARERDLPLQEVFSRIQREAESQIMER</sequence>
<keyword evidence="3" id="KW-1185">Reference proteome</keyword>
<evidence type="ECO:0000313" key="3">
    <source>
        <dbReference type="Proteomes" id="UP001174909"/>
    </source>
</evidence>
<name>A0AA35R0D6_GEOBA</name>